<reference evidence="2 3" key="1">
    <citation type="submission" date="2024-02" db="EMBL/GenBank/DDBJ databases">
        <title>De novo assembly and annotation of 12 fungi associated with fruit tree decline syndrome in Ontario, Canada.</title>
        <authorList>
            <person name="Sulman M."/>
            <person name="Ellouze W."/>
            <person name="Ilyukhin E."/>
        </authorList>
    </citation>
    <scope>NUCLEOTIDE SEQUENCE [LARGE SCALE GENOMIC DNA]</scope>
    <source>
        <strain evidence="2 3">M11/M66-122</strain>
    </source>
</reference>
<feature type="compositionally biased region" description="Basic residues" evidence="1">
    <location>
        <begin position="71"/>
        <end position="81"/>
    </location>
</feature>
<organism evidence="2 3">
    <name type="scientific">Diatrype stigma</name>
    <dbReference type="NCBI Taxonomy" id="117547"/>
    <lineage>
        <taxon>Eukaryota</taxon>
        <taxon>Fungi</taxon>
        <taxon>Dikarya</taxon>
        <taxon>Ascomycota</taxon>
        <taxon>Pezizomycotina</taxon>
        <taxon>Sordariomycetes</taxon>
        <taxon>Xylariomycetidae</taxon>
        <taxon>Xylariales</taxon>
        <taxon>Diatrypaceae</taxon>
        <taxon>Diatrype</taxon>
    </lineage>
</organism>
<proteinExistence type="predicted"/>
<feature type="region of interest" description="Disordered" evidence="1">
    <location>
        <begin position="38"/>
        <end position="124"/>
    </location>
</feature>
<name>A0AAN9UZD5_9PEZI</name>
<evidence type="ECO:0000313" key="3">
    <source>
        <dbReference type="Proteomes" id="UP001320420"/>
    </source>
</evidence>
<protein>
    <submittedName>
        <fullName evidence="2">Uncharacterized protein</fullName>
    </submittedName>
</protein>
<dbReference type="AlphaFoldDB" id="A0AAN9UZD5"/>
<feature type="compositionally biased region" description="Basic and acidic residues" evidence="1">
    <location>
        <begin position="38"/>
        <end position="60"/>
    </location>
</feature>
<dbReference type="EMBL" id="JAKJXP020000003">
    <property type="protein sequence ID" value="KAK7757138.1"/>
    <property type="molecule type" value="Genomic_DNA"/>
</dbReference>
<comment type="caution">
    <text evidence="2">The sequence shown here is derived from an EMBL/GenBank/DDBJ whole genome shotgun (WGS) entry which is preliminary data.</text>
</comment>
<keyword evidence="3" id="KW-1185">Reference proteome</keyword>
<evidence type="ECO:0000313" key="2">
    <source>
        <dbReference type="EMBL" id="KAK7757138.1"/>
    </source>
</evidence>
<sequence length="380" mass="42685">MEARQTDALESEHIDKYHTHLYSCPLCGKGFPEVSKKNLDQAKIEHRENEHGDHSEKLDAGLDSGSSTSGRGRKKRRKKSKVAHDPPEFTPGSDGAHLISGQSRGGRSEEPVRLQSNPTRMTQRQDDNFRNWKKTCKKVDYKGENKVKAKYYDLCKSLFGATIKPPEDPCQSYTSREGQPLSSWLICVVDYDYLLPRYRVERALEFHGFCLTGPETQLTVQRITEATSAMSLSQIPQSMSTQGGWQQPVVSRLESAVYRPVEYQDADPLLLLDDPPARPREWTIKQGTDSGYISWDPKPQPDPLEEFTTGDIADDIEDHHHNPATTDAFAAHATWVEENTGPGRMIDENITGIGVGRLLPGPHELDDDALMSYPRNVNSP</sequence>
<dbReference type="Proteomes" id="UP001320420">
    <property type="component" value="Unassembled WGS sequence"/>
</dbReference>
<gene>
    <name evidence="2" type="ORF">SLS62_000685</name>
</gene>
<accession>A0AAN9UZD5</accession>
<evidence type="ECO:0000256" key="1">
    <source>
        <dbReference type="SAM" id="MobiDB-lite"/>
    </source>
</evidence>